<dbReference type="InterPro" id="IPR058636">
    <property type="entry name" value="Beta-barrel_YknX"/>
</dbReference>
<dbReference type="GO" id="GO:0030313">
    <property type="term" value="C:cell envelope"/>
    <property type="evidence" value="ECO:0007669"/>
    <property type="project" value="UniProtKB-SubCell"/>
</dbReference>
<evidence type="ECO:0000259" key="5">
    <source>
        <dbReference type="Pfam" id="PF25990"/>
    </source>
</evidence>
<comment type="subcellular location">
    <subcellularLocation>
        <location evidence="1">Cell envelope</location>
    </subcellularLocation>
</comment>
<organism evidence="6 7">
    <name type="scientific">Campylobacter fetus subsp. testudinum</name>
    <dbReference type="NCBI Taxonomy" id="1507806"/>
    <lineage>
        <taxon>Bacteria</taxon>
        <taxon>Pseudomonadati</taxon>
        <taxon>Campylobacterota</taxon>
        <taxon>Epsilonproteobacteria</taxon>
        <taxon>Campylobacterales</taxon>
        <taxon>Campylobacteraceae</taxon>
        <taxon>Campylobacter</taxon>
    </lineage>
</organism>
<dbReference type="Gene3D" id="2.40.50.100">
    <property type="match status" value="1"/>
</dbReference>
<sequence>MKKLGVVGIVLVLIFLFYKFYEKEFISKDKDDVFYGNVDTKTVDLSFRFLGEIVDISKVEGAKVSKGEPLVYLDDSYLKNSLNSLKSKINIENINLLKLESGYRIEEIKQSKARLEAAAANLKETQNSFNRQQKLMLSKATSEEAFMTAQTRFEAAKANLNLAQANYELLKNGYQKEDIEVQRELVRYLNINLEAIELDIKNSVLISPYDGILQKRYKEIGAITNANEPVVEIARDDKYFIRAYIDEKNLGKIKLEQKMKIFSDARNEPYIGYINFISSVAEFTPKNIQTTELRSDLVYKFEVTLIDKDDRLKQGMPVHIKFNDQSN</sequence>
<dbReference type="AlphaFoldDB" id="A0AAX0HBE3"/>
<accession>A0AAX0HBE3</accession>
<reference evidence="6 7" key="1">
    <citation type="journal article" date="2016" name="Genome Biol. Evol.">
        <title>Comparative Genomics of Campylobacter fetus from Reptiles and Mammals Reveals Divergent Evolution in Host-Associated Lineages.</title>
        <authorList>
            <person name="Gilbert M.J."/>
            <person name="Miller W.G."/>
            <person name="Yee E."/>
            <person name="Zomer A.L."/>
            <person name="van der Graaf-van Bloois L."/>
            <person name="Fitzgerald C."/>
            <person name="Forbes K.J."/>
            <person name="Meric G."/>
            <person name="Sheppard S.K."/>
            <person name="Wagenaar J.A."/>
            <person name="Duim B."/>
        </authorList>
    </citation>
    <scope>NUCLEOTIDE SEQUENCE [LARGE SCALE GENOMIC DNA]</scope>
    <source>
        <strain evidence="6 7">12S02225-3</strain>
    </source>
</reference>
<dbReference type="Pfam" id="PF25990">
    <property type="entry name" value="Beta-barrel_YknX"/>
    <property type="match status" value="1"/>
</dbReference>
<evidence type="ECO:0000313" key="7">
    <source>
        <dbReference type="Proteomes" id="UP000093100"/>
    </source>
</evidence>
<protein>
    <submittedName>
        <fullName evidence="6">Secretion protein HlyD</fullName>
    </submittedName>
</protein>
<feature type="coiled-coil region" evidence="3">
    <location>
        <begin position="105"/>
        <end position="135"/>
    </location>
</feature>
<dbReference type="PANTHER" id="PTHR32347:SF29">
    <property type="entry name" value="UPF0194 MEMBRANE PROTEIN YBHG"/>
    <property type="match status" value="1"/>
</dbReference>
<evidence type="ECO:0000256" key="2">
    <source>
        <dbReference type="ARBA" id="ARBA00023054"/>
    </source>
</evidence>
<name>A0AAX0HBE3_CAMFE</name>
<evidence type="ECO:0000256" key="1">
    <source>
        <dbReference type="ARBA" id="ARBA00004196"/>
    </source>
</evidence>
<evidence type="ECO:0000313" key="6">
    <source>
        <dbReference type="EMBL" id="OCR90886.1"/>
    </source>
</evidence>
<proteinExistence type="predicted"/>
<dbReference type="Gene3D" id="2.40.30.170">
    <property type="match status" value="1"/>
</dbReference>
<comment type="caution">
    <text evidence="6">The sequence shown here is derived from an EMBL/GenBank/DDBJ whole genome shotgun (WGS) entry which is preliminary data.</text>
</comment>
<evidence type="ECO:0000259" key="4">
    <source>
        <dbReference type="Pfam" id="PF25881"/>
    </source>
</evidence>
<dbReference type="SUPFAM" id="SSF111369">
    <property type="entry name" value="HlyD-like secretion proteins"/>
    <property type="match status" value="1"/>
</dbReference>
<feature type="domain" description="YbhG-like alpha-helical hairpin" evidence="4">
    <location>
        <begin position="73"/>
        <end position="202"/>
    </location>
</feature>
<gene>
    <name evidence="6" type="ORF">CFT12S02225_05230</name>
</gene>
<dbReference type="InterPro" id="IPR050465">
    <property type="entry name" value="UPF0194_transport"/>
</dbReference>
<dbReference type="RefSeq" id="WP_065838546.1">
    <property type="nucleotide sequence ID" value="NZ_LFLK01000004.1"/>
</dbReference>
<evidence type="ECO:0000256" key="3">
    <source>
        <dbReference type="SAM" id="Coils"/>
    </source>
</evidence>
<keyword evidence="2 3" id="KW-0175">Coiled coil</keyword>
<dbReference type="EMBL" id="LFLK01000004">
    <property type="protein sequence ID" value="OCR90886.1"/>
    <property type="molecule type" value="Genomic_DNA"/>
</dbReference>
<feature type="domain" description="YknX-like beta-barrel" evidence="5">
    <location>
        <begin position="241"/>
        <end position="320"/>
    </location>
</feature>
<dbReference type="PANTHER" id="PTHR32347">
    <property type="entry name" value="EFFLUX SYSTEM COMPONENT YKNX-RELATED"/>
    <property type="match status" value="1"/>
</dbReference>
<dbReference type="InterPro" id="IPR059052">
    <property type="entry name" value="HH_YbhG-like"/>
</dbReference>
<dbReference type="Gene3D" id="1.10.287.470">
    <property type="entry name" value="Helix hairpin bin"/>
    <property type="match status" value="1"/>
</dbReference>
<dbReference type="Pfam" id="PF25881">
    <property type="entry name" value="HH_YBHG"/>
    <property type="match status" value="1"/>
</dbReference>
<dbReference type="Proteomes" id="UP000093100">
    <property type="component" value="Unassembled WGS sequence"/>
</dbReference>